<evidence type="ECO:0000256" key="1">
    <source>
        <dbReference type="ARBA" id="ARBA00000085"/>
    </source>
</evidence>
<dbReference type="CDD" id="cd17546">
    <property type="entry name" value="REC_hyHK_CKI1_RcsC-like"/>
    <property type="match status" value="1"/>
</dbReference>
<evidence type="ECO:0000313" key="10">
    <source>
        <dbReference type="Proteomes" id="UP000290283"/>
    </source>
</evidence>
<dbReference type="SUPFAM" id="SSF52172">
    <property type="entry name" value="CheY-like"/>
    <property type="match status" value="1"/>
</dbReference>
<feature type="domain" description="Response regulatory" evidence="8">
    <location>
        <begin position="270"/>
        <end position="384"/>
    </location>
</feature>
<evidence type="ECO:0000256" key="6">
    <source>
        <dbReference type="SAM" id="Coils"/>
    </source>
</evidence>
<sequence>MKANKPSYEELLELVNELQRELDKSNSLWNQFKDESKVSQLKSIENKELTVSVLNRIKAPLDTVVGLAKLISTANLDFEEKNNLSEIIANTATELQSIFSEFLSYNALKTHVNELNIKEVSLNELLDDLKIKFLDQVFFKDLSLRSVKGLSDEDDMVFTDREIVNQIFSSLLSNAIKFTNKGYVEMGYQVVDNELQFYVKDTGIGIDNLENAVVENQASIGLATVKQLVELLHGTLQIESKSGLGTSISFQIPYEPALEKVKEEAKKTIKVLIADDEEISFMLLKKLMQKGDVEIIRAKNGEEAYEIYKSNPDINLILMDLRMPQVDGYVAAQLIKSESPDIPIIAQSAYSFKDDKENVSKSFNGYLSKPVSKKEFEEVVNKYLDLAELN</sequence>
<protein>
    <recommendedName>
        <fullName evidence="2">histidine kinase</fullName>
        <ecNumber evidence="2">2.7.13.3</ecNumber>
    </recommendedName>
</protein>
<comment type="catalytic activity">
    <reaction evidence="1">
        <text>ATP + protein L-histidine = ADP + protein N-phospho-L-histidine.</text>
        <dbReference type="EC" id="2.7.13.3"/>
    </reaction>
</comment>
<dbReference type="GO" id="GO:0005886">
    <property type="term" value="C:plasma membrane"/>
    <property type="evidence" value="ECO:0007669"/>
    <property type="project" value="TreeGrafter"/>
</dbReference>
<dbReference type="InterPro" id="IPR036890">
    <property type="entry name" value="HATPase_C_sf"/>
</dbReference>
<dbReference type="PROSITE" id="PS50110">
    <property type="entry name" value="RESPONSE_REGULATORY"/>
    <property type="match status" value="1"/>
</dbReference>
<accession>A0A4Q1K0Y1</accession>
<dbReference type="SUPFAM" id="SSF55874">
    <property type="entry name" value="ATPase domain of HSP90 chaperone/DNA topoisomerase II/histidine kinase"/>
    <property type="match status" value="1"/>
</dbReference>
<feature type="domain" description="Histidine kinase" evidence="7">
    <location>
        <begin position="52"/>
        <end position="256"/>
    </location>
</feature>
<feature type="modified residue" description="4-aspartylphosphate" evidence="5">
    <location>
        <position position="320"/>
    </location>
</feature>
<proteinExistence type="predicted"/>
<dbReference type="Proteomes" id="UP000290283">
    <property type="component" value="Unassembled WGS sequence"/>
</dbReference>
<comment type="caution">
    <text evidence="9">The sequence shown here is derived from an EMBL/GenBank/DDBJ whole genome shotgun (WGS) entry which is preliminary data.</text>
</comment>
<dbReference type="InterPro" id="IPR003594">
    <property type="entry name" value="HATPase_dom"/>
</dbReference>
<keyword evidence="5" id="KW-0597">Phosphoprotein</keyword>
<organism evidence="9 10">
    <name type="scientific">Flavobacterium amnicola</name>
    <dbReference type="NCBI Taxonomy" id="2506422"/>
    <lineage>
        <taxon>Bacteria</taxon>
        <taxon>Pseudomonadati</taxon>
        <taxon>Bacteroidota</taxon>
        <taxon>Flavobacteriia</taxon>
        <taxon>Flavobacteriales</taxon>
        <taxon>Flavobacteriaceae</taxon>
        <taxon>Flavobacterium</taxon>
    </lineage>
</organism>
<gene>
    <name evidence="9" type="ORF">EQG63_10330</name>
</gene>
<dbReference type="RefSeq" id="WP_129436293.1">
    <property type="nucleotide sequence ID" value="NZ_SBKO01000004.1"/>
</dbReference>
<dbReference type="OrthoDB" id="9811889at2"/>
<dbReference type="PANTHER" id="PTHR43047">
    <property type="entry name" value="TWO-COMPONENT HISTIDINE PROTEIN KINASE"/>
    <property type="match status" value="1"/>
</dbReference>
<name>A0A4Q1K0Y1_9FLAO</name>
<dbReference type="PROSITE" id="PS50109">
    <property type="entry name" value="HIS_KIN"/>
    <property type="match status" value="1"/>
</dbReference>
<keyword evidence="3" id="KW-0808">Transferase</keyword>
<dbReference type="PANTHER" id="PTHR43047:SF72">
    <property type="entry name" value="OSMOSENSING HISTIDINE PROTEIN KINASE SLN1"/>
    <property type="match status" value="1"/>
</dbReference>
<evidence type="ECO:0000256" key="2">
    <source>
        <dbReference type="ARBA" id="ARBA00012438"/>
    </source>
</evidence>
<dbReference type="Gene3D" id="3.40.50.2300">
    <property type="match status" value="1"/>
</dbReference>
<dbReference type="InterPro" id="IPR004358">
    <property type="entry name" value="Sig_transdc_His_kin-like_C"/>
</dbReference>
<dbReference type="AlphaFoldDB" id="A0A4Q1K0Y1"/>
<dbReference type="SMART" id="SM00448">
    <property type="entry name" value="REC"/>
    <property type="match status" value="1"/>
</dbReference>
<evidence type="ECO:0000256" key="4">
    <source>
        <dbReference type="ARBA" id="ARBA00022777"/>
    </source>
</evidence>
<dbReference type="InterPro" id="IPR001789">
    <property type="entry name" value="Sig_transdc_resp-reg_receiver"/>
</dbReference>
<evidence type="ECO:0000256" key="5">
    <source>
        <dbReference type="PROSITE-ProRule" id="PRU00169"/>
    </source>
</evidence>
<feature type="coiled-coil region" evidence="6">
    <location>
        <begin position="8"/>
        <end position="35"/>
    </location>
</feature>
<evidence type="ECO:0000313" key="9">
    <source>
        <dbReference type="EMBL" id="RXR17870.1"/>
    </source>
</evidence>
<evidence type="ECO:0000256" key="3">
    <source>
        <dbReference type="ARBA" id="ARBA00022679"/>
    </source>
</evidence>
<dbReference type="Pfam" id="PF02518">
    <property type="entry name" value="HATPase_c"/>
    <property type="match status" value="1"/>
</dbReference>
<dbReference type="Gene3D" id="3.30.565.10">
    <property type="entry name" value="Histidine kinase-like ATPase, C-terminal domain"/>
    <property type="match status" value="1"/>
</dbReference>
<dbReference type="GO" id="GO:0009927">
    <property type="term" value="F:histidine phosphotransfer kinase activity"/>
    <property type="evidence" value="ECO:0007669"/>
    <property type="project" value="TreeGrafter"/>
</dbReference>
<keyword evidence="10" id="KW-1185">Reference proteome</keyword>
<dbReference type="EMBL" id="SBKO01000004">
    <property type="protein sequence ID" value="RXR17870.1"/>
    <property type="molecule type" value="Genomic_DNA"/>
</dbReference>
<dbReference type="Pfam" id="PF00072">
    <property type="entry name" value="Response_reg"/>
    <property type="match status" value="1"/>
</dbReference>
<evidence type="ECO:0000259" key="7">
    <source>
        <dbReference type="PROSITE" id="PS50109"/>
    </source>
</evidence>
<evidence type="ECO:0000259" key="8">
    <source>
        <dbReference type="PROSITE" id="PS50110"/>
    </source>
</evidence>
<dbReference type="PRINTS" id="PR00344">
    <property type="entry name" value="BCTRLSENSOR"/>
</dbReference>
<dbReference type="EC" id="2.7.13.3" evidence="2"/>
<dbReference type="GO" id="GO:0000155">
    <property type="term" value="F:phosphorelay sensor kinase activity"/>
    <property type="evidence" value="ECO:0007669"/>
    <property type="project" value="TreeGrafter"/>
</dbReference>
<keyword evidence="6" id="KW-0175">Coiled coil</keyword>
<dbReference type="SMART" id="SM00387">
    <property type="entry name" value="HATPase_c"/>
    <property type="match status" value="1"/>
</dbReference>
<dbReference type="InterPro" id="IPR005467">
    <property type="entry name" value="His_kinase_dom"/>
</dbReference>
<dbReference type="InterPro" id="IPR011006">
    <property type="entry name" value="CheY-like_superfamily"/>
</dbReference>
<reference evidence="10" key="1">
    <citation type="submission" date="2019-01" db="EMBL/GenBank/DDBJ databases">
        <title>Cytophagaceae bacterium strain CAR-16.</title>
        <authorList>
            <person name="Chen W.-M."/>
        </authorList>
    </citation>
    <scope>NUCLEOTIDE SEQUENCE [LARGE SCALE GENOMIC DNA]</scope>
    <source>
        <strain evidence="10">LLJ-11</strain>
    </source>
</reference>
<keyword evidence="4" id="KW-0418">Kinase</keyword>